<evidence type="ECO:0000256" key="1">
    <source>
        <dbReference type="ARBA" id="ARBA00009686"/>
    </source>
</evidence>
<dbReference type="InterPro" id="IPR036249">
    <property type="entry name" value="Thioredoxin-like_sf"/>
</dbReference>
<dbReference type="Proteomes" id="UP001230268">
    <property type="component" value="Unassembled WGS sequence"/>
</dbReference>
<sequence length="209" mass="23877">MVLSKDALSFANTSYMLEAIQQKYLKEAQANTAEDAEEFVAEPARVDRDDISSWRRERMAAIKKMKAKSREYLDRGHGTVETVTEEKEVINICNTHQRVICHFYQDEFSRCKILDRLLSDLSAKHLEVKFIRMLASNSPFFTKKLGMQVLPTMLCSVDGAVIHVFTGFEEFRGDNITERILQSVLLKRGAITTECCDAIQEDSHSDDSE</sequence>
<dbReference type="EMBL" id="JAVEPI010000001">
    <property type="protein sequence ID" value="KAK1444103.1"/>
    <property type="molecule type" value="Genomic_DNA"/>
</dbReference>
<evidence type="ECO:0000313" key="3">
    <source>
        <dbReference type="EMBL" id="KAK1444103.1"/>
    </source>
</evidence>
<gene>
    <name evidence="3" type="ORF">BgAZ_100090</name>
</gene>
<comment type="similarity">
    <text evidence="1">Belongs to the phosducin family.</text>
</comment>
<reference evidence="3" key="1">
    <citation type="submission" date="2023-08" db="EMBL/GenBank/DDBJ databases">
        <title>Draft sequence of the Babesia gibsoni genome.</title>
        <authorList>
            <person name="Yamagishi J.Y."/>
            <person name="Xuan X.X."/>
        </authorList>
    </citation>
    <scope>NUCLEOTIDE SEQUENCE</scope>
    <source>
        <strain evidence="3">Azabu</strain>
    </source>
</reference>
<dbReference type="Pfam" id="PF02114">
    <property type="entry name" value="Phosducin"/>
    <property type="match status" value="1"/>
</dbReference>
<name>A0AAD8UUL5_BABGI</name>
<dbReference type="InterPro" id="IPR024253">
    <property type="entry name" value="Phosducin_thioredoxin-like_dom"/>
</dbReference>
<dbReference type="Gene3D" id="3.40.30.10">
    <property type="entry name" value="Glutaredoxin"/>
    <property type="match status" value="1"/>
</dbReference>
<accession>A0AAD8UUL5</accession>
<dbReference type="PANTHER" id="PTHR21148">
    <property type="entry name" value="THIOREDOXIN DOMAIN-CONTAINING PROTEIN 9"/>
    <property type="match status" value="1"/>
</dbReference>
<proteinExistence type="inferred from homology"/>
<keyword evidence="4" id="KW-1185">Reference proteome</keyword>
<evidence type="ECO:0000313" key="4">
    <source>
        <dbReference type="Proteomes" id="UP001230268"/>
    </source>
</evidence>
<feature type="domain" description="Phosducin" evidence="2">
    <location>
        <begin position="40"/>
        <end position="177"/>
    </location>
</feature>
<protein>
    <submittedName>
        <fullName evidence="3">Thioredoxin domain-containing protein 9</fullName>
    </submittedName>
</protein>
<comment type="caution">
    <text evidence="3">The sequence shown here is derived from an EMBL/GenBank/DDBJ whole genome shotgun (WGS) entry which is preliminary data.</text>
</comment>
<dbReference type="AlphaFoldDB" id="A0AAD8UUL5"/>
<dbReference type="SUPFAM" id="SSF52833">
    <property type="entry name" value="Thioredoxin-like"/>
    <property type="match status" value="1"/>
</dbReference>
<organism evidence="3 4">
    <name type="scientific">Babesia gibsoni</name>
    <dbReference type="NCBI Taxonomy" id="33632"/>
    <lineage>
        <taxon>Eukaryota</taxon>
        <taxon>Sar</taxon>
        <taxon>Alveolata</taxon>
        <taxon>Apicomplexa</taxon>
        <taxon>Aconoidasida</taxon>
        <taxon>Piroplasmida</taxon>
        <taxon>Babesiidae</taxon>
        <taxon>Babesia</taxon>
    </lineage>
</organism>
<evidence type="ECO:0000259" key="2">
    <source>
        <dbReference type="Pfam" id="PF02114"/>
    </source>
</evidence>